<accession>A0ABW9XW57</accession>
<dbReference type="PRINTS" id="PR00032">
    <property type="entry name" value="HTHARAC"/>
</dbReference>
<name>A0ABW9XW57_9BACL</name>
<evidence type="ECO:0000256" key="1">
    <source>
        <dbReference type="ARBA" id="ARBA00004496"/>
    </source>
</evidence>
<comment type="caution">
    <text evidence="11">The sequence shown here is derived from an EMBL/GenBank/DDBJ whole genome shotgun (WGS) entry which is preliminary data.</text>
</comment>
<proteinExistence type="predicted"/>
<keyword evidence="5" id="KW-0805">Transcription regulation</keyword>
<evidence type="ECO:0000313" key="11">
    <source>
        <dbReference type="EMBL" id="NBD26949.1"/>
    </source>
</evidence>
<evidence type="ECO:0000256" key="6">
    <source>
        <dbReference type="ARBA" id="ARBA00023125"/>
    </source>
</evidence>
<keyword evidence="12" id="KW-1185">Reference proteome</keyword>
<dbReference type="InterPro" id="IPR001789">
    <property type="entry name" value="Sig_transdc_resp-reg_receiver"/>
</dbReference>
<comment type="subcellular location">
    <subcellularLocation>
        <location evidence="1">Cytoplasm</location>
    </subcellularLocation>
</comment>
<dbReference type="InterPro" id="IPR018062">
    <property type="entry name" value="HTH_AraC-typ_CS"/>
</dbReference>
<dbReference type="PROSITE" id="PS00041">
    <property type="entry name" value="HTH_ARAC_FAMILY_1"/>
    <property type="match status" value="1"/>
</dbReference>
<dbReference type="PANTHER" id="PTHR42713:SF3">
    <property type="entry name" value="TRANSCRIPTIONAL REGULATORY PROTEIN HPTR"/>
    <property type="match status" value="1"/>
</dbReference>
<evidence type="ECO:0000259" key="9">
    <source>
        <dbReference type="PROSITE" id="PS01124"/>
    </source>
</evidence>
<dbReference type="PANTHER" id="PTHR42713">
    <property type="entry name" value="HISTIDINE KINASE-RELATED"/>
    <property type="match status" value="1"/>
</dbReference>
<dbReference type="Pfam" id="PF12833">
    <property type="entry name" value="HTH_18"/>
    <property type="match status" value="1"/>
</dbReference>
<feature type="domain" description="HTH araC/xylS-type" evidence="9">
    <location>
        <begin position="422"/>
        <end position="519"/>
    </location>
</feature>
<keyword evidence="4" id="KW-0902">Two-component regulatory system</keyword>
<dbReference type="InterPro" id="IPR018060">
    <property type="entry name" value="HTH_AraC"/>
</dbReference>
<dbReference type="EMBL" id="JAAAMV010000024">
    <property type="protein sequence ID" value="NBD26949.1"/>
    <property type="molecule type" value="Genomic_DNA"/>
</dbReference>
<sequence>MYNVLITDDEPTIREGLRTLIDWEALGYAVVDTAANGKDALGKIAVYRPDLLIVDIRMPGMTGLELVEAVRQTGDKLRVLILSGYADFDYAKKAIGLDIDGYLLKPVDEDELVGHLDKLKSVLDRERKERADSGSRKAWSRQKLLHDLLSPDAEKRVLPDADELKAMDLGWDSYGIVLIKLEGSDRSMEPGRFAAVRDRFAQAYDAKDKGVVVAMDAALVLLLPDDLSAEAVKRRVYADLAALIAEPCARIAAASGPPASRIGDVRMSYLAAAALLDRRFFHAGGQLIDSSSPALHAVPGGIAEQANWADDVPALAEKLYFALDVGNLAVVSQLVADTGRGLIRRGKSEADIKAAFAGIVTALAGKLSRSGDERELDNERLSACMSTIYGHVRYDELEQELIAVLPTLLKGSGSCSGDKQIKKMIDLIRRNYVENLKLETLAEVFNYNSAYLGKLFKSETGEYFNTYLDKVRIEKAKELLDQGLKVYQVAEKVGYANVDYFHGKFRKYVGVSPTSYRKK</sequence>
<dbReference type="InterPro" id="IPR011006">
    <property type="entry name" value="CheY-like_superfamily"/>
</dbReference>
<dbReference type="Pfam" id="PF00072">
    <property type="entry name" value="Response_reg"/>
    <property type="match status" value="1"/>
</dbReference>
<evidence type="ECO:0000259" key="10">
    <source>
        <dbReference type="PROSITE" id="PS50110"/>
    </source>
</evidence>
<dbReference type="Gene3D" id="1.10.10.60">
    <property type="entry name" value="Homeodomain-like"/>
    <property type="match status" value="2"/>
</dbReference>
<evidence type="ECO:0000256" key="2">
    <source>
        <dbReference type="ARBA" id="ARBA00022490"/>
    </source>
</evidence>
<dbReference type="PROSITE" id="PS01124">
    <property type="entry name" value="HTH_ARAC_FAMILY_2"/>
    <property type="match status" value="1"/>
</dbReference>
<dbReference type="SMART" id="SM00448">
    <property type="entry name" value="REC"/>
    <property type="match status" value="1"/>
</dbReference>
<dbReference type="Proteomes" id="UP000665561">
    <property type="component" value="Unassembled WGS sequence"/>
</dbReference>
<dbReference type="InterPro" id="IPR009057">
    <property type="entry name" value="Homeodomain-like_sf"/>
</dbReference>
<evidence type="ECO:0000256" key="7">
    <source>
        <dbReference type="ARBA" id="ARBA00023163"/>
    </source>
</evidence>
<dbReference type="InterPro" id="IPR020449">
    <property type="entry name" value="Tscrpt_reg_AraC-type_HTH"/>
</dbReference>
<dbReference type="RefSeq" id="WP_161745962.1">
    <property type="nucleotide sequence ID" value="NZ_JAAAMV010000024.1"/>
</dbReference>
<keyword evidence="3 8" id="KW-0597">Phosphoprotein</keyword>
<dbReference type="SMART" id="SM00342">
    <property type="entry name" value="HTH_ARAC"/>
    <property type="match status" value="1"/>
</dbReference>
<dbReference type="InterPro" id="IPR041522">
    <property type="entry name" value="CdaR_GGDEF"/>
</dbReference>
<reference evidence="11 12" key="1">
    <citation type="submission" date="2020-01" db="EMBL/GenBank/DDBJ databases">
        <title>Paenibacillus soybeanensis sp. nov. isolated from the nodules of soybean (Glycine max(L.) Merr).</title>
        <authorList>
            <person name="Wang H."/>
        </authorList>
    </citation>
    <scope>NUCLEOTIDE SEQUENCE [LARGE SCALE GENOMIC DNA]</scope>
    <source>
        <strain evidence="11 12">T1</strain>
    </source>
</reference>
<dbReference type="PROSITE" id="PS50110">
    <property type="entry name" value="RESPONSE_REGULATORY"/>
    <property type="match status" value="1"/>
</dbReference>
<dbReference type="InterPro" id="IPR051552">
    <property type="entry name" value="HptR"/>
</dbReference>
<organism evidence="11 12">
    <name type="scientific">Paenibacillus glycinis</name>
    <dbReference type="NCBI Taxonomy" id="2697035"/>
    <lineage>
        <taxon>Bacteria</taxon>
        <taxon>Bacillati</taxon>
        <taxon>Bacillota</taxon>
        <taxon>Bacilli</taxon>
        <taxon>Bacillales</taxon>
        <taxon>Paenibacillaceae</taxon>
        <taxon>Paenibacillus</taxon>
    </lineage>
</organism>
<dbReference type="SUPFAM" id="SSF46689">
    <property type="entry name" value="Homeodomain-like"/>
    <property type="match status" value="2"/>
</dbReference>
<feature type="domain" description="Response regulatory" evidence="10">
    <location>
        <begin position="3"/>
        <end position="120"/>
    </location>
</feature>
<keyword evidence="6" id="KW-0238">DNA-binding</keyword>
<keyword evidence="2" id="KW-0963">Cytoplasm</keyword>
<evidence type="ECO:0000313" key="12">
    <source>
        <dbReference type="Proteomes" id="UP000665561"/>
    </source>
</evidence>
<dbReference type="SUPFAM" id="SSF52172">
    <property type="entry name" value="CheY-like"/>
    <property type="match status" value="1"/>
</dbReference>
<evidence type="ECO:0000256" key="5">
    <source>
        <dbReference type="ARBA" id="ARBA00023015"/>
    </source>
</evidence>
<keyword evidence="7" id="KW-0804">Transcription</keyword>
<protein>
    <submittedName>
        <fullName evidence="11">Response regulator</fullName>
    </submittedName>
</protein>
<dbReference type="Gene3D" id="3.40.50.2300">
    <property type="match status" value="1"/>
</dbReference>
<evidence type="ECO:0000256" key="8">
    <source>
        <dbReference type="PROSITE-ProRule" id="PRU00169"/>
    </source>
</evidence>
<dbReference type="CDD" id="cd17536">
    <property type="entry name" value="REC_YesN-like"/>
    <property type="match status" value="1"/>
</dbReference>
<evidence type="ECO:0000256" key="4">
    <source>
        <dbReference type="ARBA" id="ARBA00023012"/>
    </source>
</evidence>
<gene>
    <name evidence="11" type="ORF">GT019_24015</name>
</gene>
<evidence type="ECO:0000256" key="3">
    <source>
        <dbReference type="ARBA" id="ARBA00022553"/>
    </source>
</evidence>
<feature type="modified residue" description="4-aspartylphosphate" evidence="8">
    <location>
        <position position="55"/>
    </location>
</feature>
<dbReference type="Pfam" id="PF17853">
    <property type="entry name" value="GGDEF_2"/>
    <property type="match status" value="1"/>
</dbReference>